<feature type="domain" description="AB hydrolase-1" evidence="1">
    <location>
        <begin position="50"/>
        <end position="183"/>
    </location>
</feature>
<dbReference type="Proteomes" id="UP001230908">
    <property type="component" value="Unassembled WGS sequence"/>
</dbReference>
<evidence type="ECO:0000313" key="3">
    <source>
        <dbReference type="Proteomes" id="UP001230908"/>
    </source>
</evidence>
<organism evidence="2 3">
    <name type="scientific">Phytohabitans maris</name>
    <dbReference type="NCBI Taxonomy" id="3071409"/>
    <lineage>
        <taxon>Bacteria</taxon>
        <taxon>Bacillati</taxon>
        <taxon>Actinomycetota</taxon>
        <taxon>Actinomycetes</taxon>
        <taxon>Micromonosporales</taxon>
        <taxon>Micromonosporaceae</taxon>
    </lineage>
</organism>
<dbReference type="GO" id="GO:0016787">
    <property type="term" value="F:hydrolase activity"/>
    <property type="evidence" value="ECO:0007669"/>
    <property type="project" value="UniProtKB-KW"/>
</dbReference>
<dbReference type="InterPro" id="IPR029058">
    <property type="entry name" value="AB_hydrolase_fold"/>
</dbReference>
<keyword evidence="2" id="KW-0378">Hydrolase</keyword>
<comment type="caution">
    <text evidence="2">The sequence shown here is derived from an EMBL/GenBank/DDBJ whole genome shotgun (WGS) entry which is preliminary data.</text>
</comment>
<evidence type="ECO:0000259" key="1">
    <source>
        <dbReference type="Pfam" id="PF00561"/>
    </source>
</evidence>
<dbReference type="Pfam" id="PF00561">
    <property type="entry name" value="Abhydrolase_1"/>
    <property type="match status" value="1"/>
</dbReference>
<proteinExistence type="predicted"/>
<name>A0ABU0ZE26_9ACTN</name>
<dbReference type="InterPro" id="IPR050266">
    <property type="entry name" value="AB_hydrolase_sf"/>
</dbReference>
<evidence type="ECO:0000313" key="2">
    <source>
        <dbReference type="EMBL" id="MDQ7905305.1"/>
    </source>
</evidence>
<dbReference type="InterPro" id="IPR000073">
    <property type="entry name" value="AB_hydrolase_1"/>
</dbReference>
<accession>A0ABU0ZE26</accession>
<sequence length="280" mass="30802">MIYRSEAGAAEVEKRYRELLSGWPVPNERLTLSTCEGETFVVVSGPPDAPPVVALQGFGANAAMWLHQIERLAESLRVYAVDVIGEPGLSAQTRPSLATDAYTRWLDDVLDGLGLDETAMLAVSLGAWMALDYALRHPERVTRLALLTPSGIGPRKLSMLRALFRLRPFGDKGLRQTVRYALGPGAQDIAEDKVGSFALLIAKHFRPRTERVPTFSDDSLRKIDIPVLAMVGGKDALLDSYEIQRRLNKVMPHATVHMLPTSGHLLPDPTQTLLPFLRAS</sequence>
<dbReference type="SUPFAM" id="SSF53474">
    <property type="entry name" value="alpha/beta-Hydrolases"/>
    <property type="match status" value="1"/>
</dbReference>
<gene>
    <name evidence="2" type="ORF">RB614_12300</name>
</gene>
<keyword evidence="3" id="KW-1185">Reference proteome</keyword>
<dbReference type="PANTHER" id="PTHR43798:SF33">
    <property type="entry name" value="HYDROLASE, PUTATIVE (AFU_ORTHOLOGUE AFUA_2G14860)-RELATED"/>
    <property type="match status" value="1"/>
</dbReference>
<reference evidence="2 3" key="1">
    <citation type="submission" date="2023-08" db="EMBL/GenBank/DDBJ databases">
        <title>Phytohabitans sansha sp. nov., isolated from marine sediment.</title>
        <authorList>
            <person name="Zhao Y."/>
            <person name="Yi K."/>
        </authorList>
    </citation>
    <scope>NUCLEOTIDE SEQUENCE [LARGE SCALE GENOMIC DNA]</scope>
    <source>
        <strain evidence="2 3">ZYX-F-186</strain>
    </source>
</reference>
<protein>
    <submittedName>
        <fullName evidence="2">Alpha/beta hydrolase</fullName>
    </submittedName>
</protein>
<dbReference type="RefSeq" id="WP_308712577.1">
    <property type="nucleotide sequence ID" value="NZ_JAVHUY010000009.1"/>
</dbReference>
<dbReference type="PANTHER" id="PTHR43798">
    <property type="entry name" value="MONOACYLGLYCEROL LIPASE"/>
    <property type="match status" value="1"/>
</dbReference>
<dbReference type="Gene3D" id="3.40.50.1820">
    <property type="entry name" value="alpha/beta hydrolase"/>
    <property type="match status" value="1"/>
</dbReference>
<dbReference type="EMBL" id="JAVHUY010000009">
    <property type="protein sequence ID" value="MDQ7905305.1"/>
    <property type="molecule type" value="Genomic_DNA"/>
</dbReference>